<dbReference type="InterPro" id="IPR015443">
    <property type="entry name" value="Aldose_1-epimerase"/>
</dbReference>
<dbReference type="PANTHER" id="PTHR10091">
    <property type="entry name" value="ALDOSE-1-EPIMERASE"/>
    <property type="match status" value="1"/>
</dbReference>
<dbReference type="Gene3D" id="2.70.98.10">
    <property type="match status" value="1"/>
</dbReference>
<name>A0A6N9HJP2_9BURK</name>
<evidence type="ECO:0000313" key="9">
    <source>
        <dbReference type="EMBL" id="MYN03720.1"/>
    </source>
</evidence>
<dbReference type="CDD" id="cd09019">
    <property type="entry name" value="galactose_mutarotase_like"/>
    <property type="match status" value="1"/>
</dbReference>
<dbReference type="InterPro" id="IPR014718">
    <property type="entry name" value="GH-type_carb-bd"/>
</dbReference>
<evidence type="ECO:0000256" key="3">
    <source>
        <dbReference type="ARBA" id="ARBA00023235"/>
    </source>
</evidence>
<evidence type="ECO:0000313" key="10">
    <source>
        <dbReference type="Proteomes" id="UP000448575"/>
    </source>
</evidence>
<feature type="active site" description="Proton donor" evidence="6">
    <location>
        <position position="179"/>
    </location>
</feature>
<dbReference type="GO" id="GO:0004034">
    <property type="term" value="F:aldose 1-epimerase activity"/>
    <property type="evidence" value="ECO:0007669"/>
    <property type="project" value="UniProtKB-EC"/>
</dbReference>
<evidence type="ECO:0000256" key="5">
    <source>
        <dbReference type="PIRNR" id="PIRNR005096"/>
    </source>
</evidence>
<dbReference type="RefSeq" id="WP_161026691.1">
    <property type="nucleotide sequence ID" value="NZ_WWCJ01000011.1"/>
</dbReference>
<evidence type="ECO:0000256" key="1">
    <source>
        <dbReference type="ARBA" id="ARBA00005028"/>
    </source>
</evidence>
<organism evidence="9 10">
    <name type="scientific">Pseudoduganella guangdongensis</name>
    <dbReference type="NCBI Taxonomy" id="2692179"/>
    <lineage>
        <taxon>Bacteria</taxon>
        <taxon>Pseudomonadati</taxon>
        <taxon>Pseudomonadota</taxon>
        <taxon>Betaproteobacteria</taxon>
        <taxon>Burkholderiales</taxon>
        <taxon>Oxalobacteraceae</taxon>
        <taxon>Telluria group</taxon>
        <taxon>Pseudoduganella</taxon>
    </lineage>
</organism>
<keyword evidence="3 5" id="KW-0413">Isomerase</keyword>
<feature type="binding site" evidence="8">
    <location>
        <begin position="179"/>
        <end position="181"/>
    </location>
    <ligand>
        <name>beta-D-galactose</name>
        <dbReference type="ChEBI" id="CHEBI:27667"/>
    </ligand>
</feature>
<evidence type="ECO:0000256" key="2">
    <source>
        <dbReference type="ARBA" id="ARBA00006206"/>
    </source>
</evidence>
<feature type="active site" description="Proton acceptor" evidence="6">
    <location>
        <position position="310"/>
    </location>
</feature>
<comment type="caution">
    <text evidence="9">The sequence shown here is derived from an EMBL/GenBank/DDBJ whole genome shotgun (WGS) entry which is preliminary data.</text>
</comment>
<comment type="similarity">
    <text evidence="2 5">Belongs to the aldose epimerase family.</text>
</comment>
<dbReference type="Proteomes" id="UP000448575">
    <property type="component" value="Unassembled WGS sequence"/>
</dbReference>
<evidence type="ECO:0000256" key="6">
    <source>
        <dbReference type="PIRSR" id="PIRSR005096-1"/>
    </source>
</evidence>
<evidence type="ECO:0000256" key="4">
    <source>
        <dbReference type="ARBA" id="ARBA00023277"/>
    </source>
</evidence>
<dbReference type="InterPro" id="IPR047215">
    <property type="entry name" value="Galactose_mutarotase-like"/>
</dbReference>
<evidence type="ECO:0000256" key="7">
    <source>
        <dbReference type="PIRSR" id="PIRSR005096-2"/>
    </source>
</evidence>
<reference evidence="9 10" key="1">
    <citation type="submission" date="2019-12" db="EMBL/GenBank/DDBJ databases">
        <title>Novel species isolated from a subtropical stream in China.</title>
        <authorList>
            <person name="Lu H."/>
        </authorList>
    </citation>
    <scope>NUCLEOTIDE SEQUENCE [LARGE SCALE GENOMIC DNA]</scope>
    <source>
        <strain evidence="9 10">DS3</strain>
    </source>
</reference>
<sequence>MKPSVAERSFGALADGTPVLEYTLDNGAGMQLQVLDYGCIIRRWCLTAGGTDLVLGYDTLREYECDRAYMGALVGRFANRINGGHFYLDGKAFQLDQNEGKHHLHGGKAGFHKQHWQGRASAEQHLARVSLFRLSPDGEAGYPGNLLVLVTYELLASGALRCIYQAVADQATIASISQHSYFNLAGAGDVLGHLLCIDAEHYLPVGPDLIPTGERAPVADGPFDLRLQRRISEGLCAAHPQLALAGGYDHNFVLNGMPGPHASLADPASGRCMEIYTDSPGMQFYSGNYLDGSLSGQGRVFGQYAGLCLEPQQFPDAPNHAGFPALVCRPGVPCCMSALYALDNWR</sequence>
<comment type="catalytic activity">
    <reaction evidence="5">
        <text>alpha-D-glucose = beta-D-glucose</text>
        <dbReference type="Rhea" id="RHEA:10264"/>
        <dbReference type="ChEBI" id="CHEBI:15903"/>
        <dbReference type="ChEBI" id="CHEBI:17925"/>
        <dbReference type="EC" id="5.1.3.3"/>
    </reaction>
</comment>
<dbReference type="InterPro" id="IPR011013">
    <property type="entry name" value="Gal_mutarotase_sf_dom"/>
</dbReference>
<comment type="pathway">
    <text evidence="1 5">Carbohydrate metabolism; hexose metabolism.</text>
</comment>
<dbReference type="GO" id="GO:0033499">
    <property type="term" value="P:galactose catabolic process via UDP-galactose, Leloir pathway"/>
    <property type="evidence" value="ECO:0007669"/>
    <property type="project" value="TreeGrafter"/>
</dbReference>
<gene>
    <name evidence="9" type="ORF">GTP41_16630</name>
</gene>
<dbReference type="EMBL" id="WWCJ01000011">
    <property type="protein sequence ID" value="MYN03720.1"/>
    <property type="molecule type" value="Genomic_DNA"/>
</dbReference>
<dbReference type="Pfam" id="PF01263">
    <property type="entry name" value="Aldose_epim"/>
    <property type="match status" value="1"/>
</dbReference>
<dbReference type="GO" id="GO:0006006">
    <property type="term" value="P:glucose metabolic process"/>
    <property type="evidence" value="ECO:0007669"/>
    <property type="project" value="TreeGrafter"/>
</dbReference>
<dbReference type="GO" id="GO:0030246">
    <property type="term" value="F:carbohydrate binding"/>
    <property type="evidence" value="ECO:0007669"/>
    <property type="project" value="InterPro"/>
</dbReference>
<feature type="binding site" evidence="8">
    <location>
        <begin position="79"/>
        <end position="80"/>
    </location>
    <ligand>
        <name>beta-D-galactose</name>
        <dbReference type="ChEBI" id="CHEBI:27667"/>
    </ligand>
</feature>
<dbReference type="AlphaFoldDB" id="A0A6N9HJP2"/>
<dbReference type="NCBIfam" id="NF008277">
    <property type="entry name" value="PRK11055.1"/>
    <property type="match status" value="1"/>
</dbReference>
<dbReference type="PANTHER" id="PTHR10091:SF49">
    <property type="entry name" value="ALDOSE 1-EPIMERASE"/>
    <property type="match status" value="1"/>
</dbReference>
<evidence type="ECO:0000256" key="8">
    <source>
        <dbReference type="PIRSR" id="PIRSR005096-3"/>
    </source>
</evidence>
<dbReference type="InterPro" id="IPR008183">
    <property type="entry name" value="Aldose_1/G6P_1-epimerase"/>
</dbReference>
<accession>A0A6N9HJP2</accession>
<dbReference type="UniPathway" id="UPA00242"/>
<proteinExistence type="inferred from homology"/>
<protein>
    <recommendedName>
        <fullName evidence="5">Aldose 1-epimerase</fullName>
        <ecNumber evidence="5">5.1.3.3</ecNumber>
    </recommendedName>
</protein>
<feature type="binding site" evidence="7">
    <location>
        <position position="249"/>
    </location>
    <ligand>
        <name>beta-D-galactose</name>
        <dbReference type="ChEBI" id="CHEBI:27667"/>
    </ligand>
</feature>
<dbReference type="PIRSF" id="PIRSF005096">
    <property type="entry name" value="GALM"/>
    <property type="match status" value="1"/>
</dbReference>
<dbReference type="EC" id="5.1.3.3" evidence="5"/>
<keyword evidence="10" id="KW-1185">Reference proteome</keyword>
<dbReference type="SUPFAM" id="SSF74650">
    <property type="entry name" value="Galactose mutarotase-like"/>
    <property type="match status" value="1"/>
</dbReference>
<keyword evidence="4 5" id="KW-0119">Carbohydrate metabolism</keyword>